<name>A0A423VS05_CYTCH</name>
<evidence type="ECO:0000313" key="5">
    <source>
        <dbReference type="EMBL" id="ROV93714.1"/>
    </source>
</evidence>
<accession>A0A423VS05</accession>
<proteinExistence type="predicted"/>
<keyword evidence="6" id="KW-1185">Reference proteome</keyword>
<sequence>MAEAFGLAASIIGVIGFTLQLWDDTEEIRKGGSTISTADCAKQAAGLQAHCDRVKSLQNVESQLAEAKRIKAIAIETHAVAEELARRLAKCEVPTGQKGWKRYRDVMTVLWHGMRMDADAEMRRLSALRDELQSELLVSMSSKLNLSDVRNSQGFQTLDDDVKTLTEAMLQEQGYLKKAIRNLDVSADERHKQVLTHLRKLIPAAEPVLERDINENRRRIKALVKELSDRLWFDAIPRRHYAITAAHKKTFDWIFNGQKKTTQSNTTLMEWMTVGSGLYWISGRAGTGKSSLMRFLDDDSRTKEAFQAWSGERPLVLTAFYFWNSEAAGDRTLKSLLGLYKGILFGLIQQNEEFAELLFPDHLVIGRDWSESFPSLLDLAQAFERLCTAESLPAAVGLIIDGLDEYDATSSQQMQMAEMLCRAAQSPHLKIIVSSRPEAAFEAVFRESTRLRLHELTDEDRRTYTSDKLKAVTRLGLIATETEQTQLIHLVVERSEGIFLWVNLAVMTLIQEIALSLNISRLENAVRGIPSGNEELSRVFDHMLRNRIPIEARLLGFRLIHTLHYGYSLQQKLIPWVEGPRPKHPITALLYSFFEDDITSALFMPVRALENTEATVRIEMAAEMTRKYSAGLLELRHPEEEDGTFRGLSEPKLRSLRDPEVHFLHKDVGIYLNQPETNKLIQDSLKSLDITLETNLLKCIVMMIKLYNPRGSDAFRTPFWDIWHHTKMIMRIARATEEVDLQNTVAFRDGPFRGSIYM</sequence>
<keyword evidence="2" id="KW-0732">Signal</keyword>
<comment type="caution">
    <text evidence="5">The sequence shown here is derived from an EMBL/GenBank/DDBJ whole genome shotgun (WGS) entry which is preliminary data.</text>
</comment>
<evidence type="ECO:0000256" key="2">
    <source>
        <dbReference type="SAM" id="SignalP"/>
    </source>
</evidence>
<dbReference type="STRING" id="252740.A0A423VS05"/>
<dbReference type="Gene3D" id="3.40.50.300">
    <property type="entry name" value="P-loop containing nucleotide triphosphate hydrolases"/>
    <property type="match status" value="1"/>
</dbReference>
<organism evidence="5 6">
    <name type="scientific">Cytospora chrysosperma</name>
    <name type="common">Cytospora canker fungus</name>
    <name type="synonym">Sphaeria chrysosperma</name>
    <dbReference type="NCBI Taxonomy" id="252740"/>
    <lineage>
        <taxon>Eukaryota</taxon>
        <taxon>Fungi</taxon>
        <taxon>Dikarya</taxon>
        <taxon>Ascomycota</taxon>
        <taxon>Pezizomycotina</taxon>
        <taxon>Sordariomycetes</taxon>
        <taxon>Sordariomycetidae</taxon>
        <taxon>Diaporthales</taxon>
        <taxon>Cytosporaceae</taxon>
        <taxon>Cytospora</taxon>
    </lineage>
</organism>
<dbReference type="EMBL" id="LJZO01000031">
    <property type="protein sequence ID" value="ROV93714.1"/>
    <property type="molecule type" value="Genomic_DNA"/>
</dbReference>
<dbReference type="InterPro" id="IPR056884">
    <property type="entry name" value="NPHP3-like_N"/>
</dbReference>
<dbReference type="InterPro" id="IPR056693">
    <property type="entry name" value="DUF7791"/>
</dbReference>
<dbReference type="Proteomes" id="UP000284375">
    <property type="component" value="Unassembled WGS sequence"/>
</dbReference>
<evidence type="ECO:0000313" key="6">
    <source>
        <dbReference type="Proteomes" id="UP000284375"/>
    </source>
</evidence>
<dbReference type="InterPro" id="IPR027417">
    <property type="entry name" value="P-loop_NTPase"/>
</dbReference>
<dbReference type="Pfam" id="PF25053">
    <property type="entry name" value="DUF7791"/>
    <property type="match status" value="1"/>
</dbReference>
<evidence type="ECO:0000256" key="1">
    <source>
        <dbReference type="ARBA" id="ARBA00022737"/>
    </source>
</evidence>
<protein>
    <submittedName>
        <fullName evidence="5">Uncharacterized protein</fullName>
    </submittedName>
</protein>
<evidence type="ECO:0000259" key="4">
    <source>
        <dbReference type="Pfam" id="PF25053"/>
    </source>
</evidence>
<feature type="signal peptide" evidence="2">
    <location>
        <begin position="1"/>
        <end position="16"/>
    </location>
</feature>
<dbReference type="AlphaFoldDB" id="A0A423VS05"/>
<keyword evidence="1" id="KW-0677">Repeat</keyword>
<dbReference type="PANTHER" id="PTHR10039">
    <property type="entry name" value="AMELOGENIN"/>
    <property type="match status" value="1"/>
</dbReference>
<reference evidence="5 6" key="1">
    <citation type="submission" date="2015-09" db="EMBL/GenBank/DDBJ databases">
        <title>Host preference determinants of Valsa canker pathogens revealed by comparative genomics.</title>
        <authorList>
            <person name="Yin Z."/>
            <person name="Huang L."/>
        </authorList>
    </citation>
    <scope>NUCLEOTIDE SEQUENCE [LARGE SCALE GENOMIC DNA]</scope>
    <source>
        <strain evidence="5 6">YSFL</strain>
    </source>
</reference>
<gene>
    <name evidence="5" type="ORF">VSDG_06938</name>
</gene>
<dbReference type="PANTHER" id="PTHR10039:SF5">
    <property type="entry name" value="NACHT DOMAIN-CONTAINING PROTEIN"/>
    <property type="match status" value="1"/>
</dbReference>
<dbReference type="SUPFAM" id="SSF52540">
    <property type="entry name" value="P-loop containing nucleoside triphosphate hydrolases"/>
    <property type="match status" value="1"/>
</dbReference>
<feature type="domain" description="DUF7791" evidence="4">
    <location>
        <begin position="582"/>
        <end position="710"/>
    </location>
</feature>
<feature type="chain" id="PRO_5019283600" evidence="2">
    <location>
        <begin position="17"/>
        <end position="758"/>
    </location>
</feature>
<dbReference type="Pfam" id="PF24883">
    <property type="entry name" value="NPHP3_N"/>
    <property type="match status" value="1"/>
</dbReference>
<dbReference type="OrthoDB" id="443402at2759"/>
<evidence type="ECO:0000259" key="3">
    <source>
        <dbReference type="Pfam" id="PF24883"/>
    </source>
</evidence>
<feature type="domain" description="Nephrocystin 3-like N-terminal" evidence="3">
    <location>
        <begin position="265"/>
        <end position="436"/>
    </location>
</feature>